<gene>
    <name evidence="10" type="ORF">ACFSAG_14530</name>
</gene>
<keyword evidence="3" id="KW-0479">Metal-binding</keyword>
<reference evidence="11" key="1">
    <citation type="journal article" date="2019" name="Int. J. Syst. Evol. Microbiol.">
        <title>The Global Catalogue of Microorganisms (GCM) 10K type strain sequencing project: providing services to taxonomists for standard genome sequencing and annotation.</title>
        <authorList>
            <consortium name="The Broad Institute Genomics Platform"/>
            <consortium name="The Broad Institute Genome Sequencing Center for Infectious Disease"/>
            <person name="Wu L."/>
            <person name="Ma J."/>
        </authorList>
    </citation>
    <scope>NUCLEOTIDE SEQUENCE [LARGE SCALE GENOMIC DNA]</scope>
    <source>
        <strain evidence="11">CGMCC 1.12449</strain>
    </source>
</reference>
<evidence type="ECO:0000256" key="7">
    <source>
        <dbReference type="SAM" id="Coils"/>
    </source>
</evidence>
<keyword evidence="4 10" id="KW-0378">Hydrolase</keyword>
<keyword evidence="2" id="KW-0645">Protease</keyword>
<dbReference type="EMBL" id="JBHUEL010000012">
    <property type="protein sequence ID" value="MFD1768058.1"/>
    <property type="molecule type" value="Genomic_DNA"/>
</dbReference>
<dbReference type="EC" id="3.4.24.-" evidence="10"/>
<organism evidence="10 11">
    <name type="scientific">Sphingorhabdus buctiana</name>
    <dbReference type="NCBI Taxonomy" id="1508805"/>
    <lineage>
        <taxon>Bacteria</taxon>
        <taxon>Pseudomonadati</taxon>
        <taxon>Pseudomonadota</taxon>
        <taxon>Alphaproteobacteria</taxon>
        <taxon>Sphingomonadales</taxon>
        <taxon>Sphingomonadaceae</taxon>
        <taxon>Sphingorhabdus</taxon>
    </lineage>
</organism>
<evidence type="ECO:0000259" key="9">
    <source>
        <dbReference type="Pfam" id="PF01551"/>
    </source>
</evidence>
<comment type="caution">
    <text evidence="10">The sequence shown here is derived from an EMBL/GenBank/DDBJ whole genome shotgun (WGS) entry which is preliminary data.</text>
</comment>
<dbReference type="InterPro" id="IPR011055">
    <property type="entry name" value="Dup_hybrid_motif"/>
</dbReference>
<feature type="coiled-coil region" evidence="7">
    <location>
        <begin position="73"/>
        <end position="100"/>
    </location>
</feature>
<protein>
    <submittedName>
        <fullName evidence="10">M23 family metallopeptidase</fullName>
        <ecNumber evidence="10">3.4.24.-</ecNumber>
    </submittedName>
</protein>
<dbReference type="Proteomes" id="UP001597215">
    <property type="component" value="Unassembled WGS sequence"/>
</dbReference>
<dbReference type="Pfam" id="PF01551">
    <property type="entry name" value="Peptidase_M23"/>
    <property type="match status" value="1"/>
</dbReference>
<proteinExistence type="predicted"/>
<dbReference type="InterPro" id="IPR050570">
    <property type="entry name" value="Cell_wall_metabolism_enzyme"/>
</dbReference>
<feature type="domain" description="M23ase beta-sheet core" evidence="9">
    <location>
        <begin position="264"/>
        <end position="358"/>
    </location>
</feature>
<evidence type="ECO:0000256" key="4">
    <source>
        <dbReference type="ARBA" id="ARBA00022801"/>
    </source>
</evidence>
<dbReference type="GO" id="GO:0016787">
    <property type="term" value="F:hydrolase activity"/>
    <property type="evidence" value="ECO:0007669"/>
    <property type="project" value="UniProtKB-KW"/>
</dbReference>
<keyword evidence="8" id="KW-0812">Transmembrane</keyword>
<comment type="cofactor">
    <cofactor evidence="1">
        <name>Zn(2+)</name>
        <dbReference type="ChEBI" id="CHEBI:29105"/>
    </cofactor>
</comment>
<name>A0ABW4MHP8_9SPHN</name>
<evidence type="ECO:0000256" key="3">
    <source>
        <dbReference type="ARBA" id="ARBA00022723"/>
    </source>
</evidence>
<keyword evidence="8" id="KW-0472">Membrane</keyword>
<accession>A0ABW4MHP8</accession>
<evidence type="ECO:0000256" key="5">
    <source>
        <dbReference type="ARBA" id="ARBA00022833"/>
    </source>
</evidence>
<keyword evidence="5" id="KW-0862">Zinc</keyword>
<keyword evidence="7" id="KW-0175">Coiled coil</keyword>
<dbReference type="CDD" id="cd12797">
    <property type="entry name" value="M23_peptidase"/>
    <property type="match status" value="1"/>
</dbReference>
<dbReference type="PANTHER" id="PTHR21666">
    <property type="entry name" value="PEPTIDASE-RELATED"/>
    <property type="match status" value="1"/>
</dbReference>
<sequence>MARFAGWKNRLAGWFVDREFFMRSNGHVRFIKISAKLQRRVAGAIASVVGIWLVITLGMMVNQLSVSAERMMLSAKQEKIETAEERVAKYRDDMDAVASDLEARQKLMEGAFEEHFGEMPAAEATTQPEGEAAETAKKIGQAIPEAAKLAELEAQQIAFAERMTQIALARSKKAESAIRQFGLNPAQLAREAANGVGGPFIPFFGKKQKPVRDPRFTRMLTALERMEALETALAGIPTSMPAAVGLMSSRFGYRADPFNGGAAMHAGLDFKGPIGTPILAAADGKVTSAGWQGGYGKCIEITHANGLVTRYAHLSGFNVAVGQEVKRGVQIGRMGSTGRSTGPHLHFEVRINGTAINPLKFLEANPDVLEIQAVAGNRSAGRGNAGA</sequence>
<evidence type="ECO:0000256" key="1">
    <source>
        <dbReference type="ARBA" id="ARBA00001947"/>
    </source>
</evidence>
<dbReference type="Gene3D" id="2.70.70.10">
    <property type="entry name" value="Glucose Permease (Domain IIA)"/>
    <property type="match status" value="1"/>
</dbReference>
<evidence type="ECO:0000256" key="2">
    <source>
        <dbReference type="ARBA" id="ARBA00022670"/>
    </source>
</evidence>
<dbReference type="InterPro" id="IPR016047">
    <property type="entry name" value="M23ase_b-sheet_dom"/>
</dbReference>
<evidence type="ECO:0000313" key="11">
    <source>
        <dbReference type="Proteomes" id="UP001597215"/>
    </source>
</evidence>
<keyword evidence="11" id="KW-1185">Reference proteome</keyword>
<evidence type="ECO:0000313" key="10">
    <source>
        <dbReference type="EMBL" id="MFD1768058.1"/>
    </source>
</evidence>
<dbReference type="PANTHER" id="PTHR21666:SF288">
    <property type="entry name" value="CELL DIVISION PROTEIN YTFB"/>
    <property type="match status" value="1"/>
</dbReference>
<dbReference type="SUPFAM" id="SSF51261">
    <property type="entry name" value="Duplicated hybrid motif"/>
    <property type="match status" value="1"/>
</dbReference>
<keyword evidence="6" id="KW-0482">Metalloprotease</keyword>
<keyword evidence="8" id="KW-1133">Transmembrane helix</keyword>
<feature type="transmembrane region" description="Helical" evidence="8">
    <location>
        <begin position="41"/>
        <end position="61"/>
    </location>
</feature>
<evidence type="ECO:0000256" key="8">
    <source>
        <dbReference type="SAM" id="Phobius"/>
    </source>
</evidence>
<evidence type="ECO:0000256" key="6">
    <source>
        <dbReference type="ARBA" id="ARBA00023049"/>
    </source>
</evidence>